<feature type="transmembrane region" description="Helical" evidence="7">
    <location>
        <begin position="462"/>
        <end position="482"/>
    </location>
</feature>
<protein>
    <submittedName>
        <fullName evidence="8">Lipopolysaccharide biosynthesis protein</fullName>
    </submittedName>
</protein>
<evidence type="ECO:0000313" key="8">
    <source>
        <dbReference type="EMBL" id="MBX0324344.1"/>
    </source>
</evidence>
<feature type="transmembrane region" description="Helical" evidence="7">
    <location>
        <begin position="376"/>
        <end position="393"/>
    </location>
</feature>
<keyword evidence="5 7" id="KW-1133">Transmembrane helix</keyword>
<dbReference type="Proteomes" id="UP001430377">
    <property type="component" value="Unassembled WGS sequence"/>
</dbReference>
<evidence type="ECO:0000256" key="1">
    <source>
        <dbReference type="ARBA" id="ARBA00004651"/>
    </source>
</evidence>
<evidence type="ECO:0000256" key="5">
    <source>
        <dbReference type="ARBA" id="ARBA00022989"/>
    </source>
</evidence>
<dbReference type="EMBL" id="RKLR01000006">
    <property type="protein sequence ID" value="MBX0324344.1"/>
    <property type="molecule type" value="Genomic_DNA"/>
</dbReference>
<keyword evidence="9" id="KW-1185">Reference proteome</keyword>
<comment type="caution">
    <text evidence="8">The sequence shown here is derived from an EMBL/GenBank/DDBJ whole genome shotgun (WGS) entry which is preliminary data.</text>
</comment>
<feature type="transmembrane region" description="Helical" evidence="7">
    <location>
        <begin position="399"/>
        <end position="421"/>
    </location>
</feature>
<dbReference type="CDD" id="cd13127">
    <property type="entry name" value="MATE_tuaB_like"/>
    <property type="match status" value="1"/>
</dbReference>
<organism evidence="8 9">
    <name type="scientific">Haloarcula rubra</name>
    <dbReference type="NCBI Taxonomy" id="2487747"/>
    <lineage>
        <taxon>Archaea</taxon>
        <taxon>Methanobacteriati</taxon>
        <taxon>Methanobacteriota</taxon>
        <taxon>Stenosarchaea group</taxon>
        <taxon>Halobacteria</taxon>
        <taxon>Halobacteriales</taxon>
        <taxon>Haloarculaceae</taxon>
        <taxon>Haloarcula</taxon>
    </lineage>
</organism>
<keyword evidence="6 7" id="KW-0472">Membrane</keyword>
<feature type="transmembrane region" description="Helical" evidence="7">
    <location>
        <begin position="342"/>
        <end position="364"/>
    </location>
</feature>
<keyword evidence="4 7" id="KW-0812">Transmembrane</keyword>
<dbReference type="GO" id="GO:0005886">
    <property type="term" value="C:plasma membrane"/>
    <property type="evidence" value="ECO:0007669"/>
    <property type="project" value="UniProtKB-SubCell"/>
</dbReference>
<sequence length="504" mass="54132">MLRKVLSAVRRVVDLFRPGSSLLGQAATGGLWLGLLNVLDRLVRMGTLVVLAGLLSPTAFGVVGLAMLSLSVLRRCSQLGLDEALVQHRRDDVDGYLDTTWVLRSVRGVGLAVTAVAIAPFVATVFESPTLEPVIRALAVVPLVTGLRNPGVVYFKKQLEFHREFVYKVSGTVAHTITAIGVAITLGTLWALVWALIASTVSQTIVSYLVHPYRPALSFDRNAAGELVGYGKWIFGSGILVFLLNRVDDALVGLTLGTTALGLYQMAFRFSNAPATEITHVVSRVTFPAFSQAQSDLQTLRDGFFGTVKFVSYVAVPMATGIVLVTPVFVDAFLGPSWTDMILTMQLLAVWAALRAIVSILGPLFRAIDHPEYSTVLQFSRLLVLLVCLYPATTTWGTAGAAVALLVSGGLQNPIALFVAIRQVDGSVWHFLQILTVPVIASALMGAVVWTSRSAFVSLSPSINFVMLVLTGVVAYGGILLIGNRLFDVGPRDELGRLVTALQE</sequence>
<feature type="transmembrane region" description="Helical" evidence="7">
    <location>
        <begin position="310"/>
        <end position="330"/>
    </location>
</feature>
<evidence type="ECO:0000256" key="6">
    <source>
        <dbReference type="ARBA" id="ARBA00023136"/>
    </source>
</evidence>
<evidence type="ECO:0000256" key="2">
    <source>
        <dbReference type="ARBA" id="ARBA00007430"/>
    </source>
</evidence>
<dbReference type="InterPro" id="IPR050833">
    <property type="entry name" value="Poly_Biosynth_Transport"/>
</dbReference>
<feature type="transmembrane region" description="Helical" evidence="7">
    <location>
        <begin position="21"/>
        <end position="39"/>
    </location>
</feature>
<reference evidence="8 9" key="1">
    <citation type="submission" date="2021-06" db="EMBL/GenBank/DDBJ databases">
        <title>Halomicroarcula sp. a new haloarchaeum isolated from saline soil.</title>
        <authorList>
            <person name="Duran-Viseras A."/>
            <person name="Sanchez-Porro C."/>
            <person name="Ventosa A."/>
        </authorList>
    </citation>
    <scope>NUCLEOTIDE SEQUENCE [LARGE SCALE GENOMIC DNA]</scope>
    <source>
        <strain evidence="8 9">F13</strain>
    </source>
</reference>
<feature type="transmembrane region" description="Helical" evidence="7">
    <location>
        <begin position="428"/>
        <end position="450"/>
    </location>
</feature>
<evidence type="ECO:0000313" key="9">
    <source>
        <dbReference type="Proteomes" id="UP001430377"/>
    </source>
</evidence>
<dbReference type="PANTHER" id="PTHR30250">
    <property type="entry name" value="PST FAMILY PREDICTED COLANIC ACID TRANSPORTER"/>
    <property type="match status" value="1"/>
</dbReference>
<dbReference type="Pfam" id="PF13440">
    <property type="entry name" value="Polysacc_synt_3"/>
    <property type="match status" value="1"/>
</dbReference>
<feature type="transmembrane region" description="Helical" evidence="7">
    <location>
        <begin position="223"/>
        <end position="244"/>
    </location>
</feature>
<accession>A0AAW4PW54</accession>
<comment type="subcellular location">
    <subcellularLocation>
        <location evidence="1">Cell membrane</location>
        <topology evidence="1">Multi-pass membrane protein</topology>
    </subcellularLocation>
</comment>
<keyword evidence="3" id="KW-1003">Cell membrane</keyword>
<name>A0AAW4PW54_9EURY</name>
<evidence type="ECO:0000256" key="7">
    <source>
        <dbReference type="SAM" id="Phobius"/>
    </source>
</evidence>
<dbReference type="PANTHER" id="PTHR30250:SF10">
    <property type="entry name" value="LIPOPOLYSACCHARIDE BIOSYNTHESIS PROTEIN WZXC"/>
    <property type="match status" value="1"/>
</dbReference>
<gene>
    <name evidence="8" type="ORF">EGH21_15040</name>
</gene>
<dbReference type="RefSeq" id="WP_220619301.1">
    <property type="nucleotide sequence ID" value="NZ_RKLR01000006.1"/>
</dbReference>
<evidence type="ECO:0000256" key="4">
    <source>
        <dbReference type="ARBA" id="ARBA00022692"/>
    </source>
</evidence>
<dbReference type="AlphaFoldDB" id="A0AAW4PW54"/>
<evidence type="ECO:0000256" key="3">
    <source>
        <dbReference type="ARBA" id="ARBA00022475"/>
    </source>
</evidence>
<comment type="similarity">
    <text evidence="2">Belongs to the polysaccharide synthase family.</text>
</comment>
<proteinExistence type="inferred from homology"/>
<feature type="transmembrane region" description="Helical" evidence="7">
    <location>
        <begin position="45"/>
        <end position="68"/>
    </location>
</feature>